<dbReference type="EMBL" id="BLEY01000024">
    <property type="protein sequence ID" value="GEU13570.1"/>
    <property type="molecule type" value="Genomic_DNA"/>
</dbReference>
<protein>
    <submittedName>
        <fullName evidence="1">Uncharacterized protein</fullName>
    </submittedName>
</protein>
<gene>
    <name evidence="1" type="ORF">QuyetLC_24920</name>
</gene>
<comment type="caution">
    <text evidence="1">The sequence shown here is derived from an EMBL/GenBank/DDBJ whole genome shotgun (WGS) entry which is preliminary data.</text>
</comment>
<dbReference type="AlphaFoldDB" id="A0A640MN45"/>
<sequence>MSKLEKKFIFFTSIKYATTSKRIPEKRYERGSEINFWARSKKIPMKRTTKPYLRKVSFDMLKSLPFN</sequence>
<name>A0A640MN45_BACAN</name>
<accession>A0A640MN45</accession>
<proteinExistence type="predicted"/>
<reference evidence="1" key="1">
    <citation type="submission" date="2019-12" db="EMBL/GenBank/DDBJ databases">
        <title>Epidemiological and comparative genomic analysis of Bacillus anthracis isolated from northern Vietnam.</title>
        <authorList>
            <person name="Hoang T.T.H."/>
            <person name="Dang D.A."/>
            <person name="Pham M.H."/>
            <person name="Luong M.H."/>
            <person name="Tran N.D."/>
            <person name="Nguyen T.H."/>
            <person name="Nguyen T.T."/>
            <person name="Inoue S."/>
            <person name="Morikawa S."/>
            <person name="Okutani A."/>
        </authorList>
    </citation>
    <scope>NUCLEOTIDE SEQUENCE</scope>
    <source>
        <strain evidence="1">QuyetLC</strain>
    </source>
</reference>
<evidence type="ECO:0000313" key="1">
    <source>
        <dbReference type="EMBL" id="GEU13570.1"/>
    </source>
</evidence>
<reference evidence="1" key="2">
    <citation type="submission" date="2019-12" db="EMBL/GenBank/DDBJ databases">
        <authorList>
            <person name="Hoang T.H.H."/>
            <person name="Okutani A."/>
        </authorList>
    </citation>
    <scope>NUCLEOTIDE SEQUENCE</scope>
    <source>
        <strain evidence="1">QuyetLC</strain>
    </source>
</reference>
<organism evidence="1">
    <name type="scientific">Bacillus anthracis</name>
    <name type="common">anthrax bacterium</name>
    <dbReference type="NCBI Taxonomy" id="1392"/>
    <lineage>
        <taxon>Bacteria</taxon>
        <taxon>Bacillati</taxon>
        <taxon>Bacillota</taxon>
        <taxon>Bacilli</taxon>
        <taxon>Bacillales</taxon>
        <taxon>Bacillaceae</taxon>
        <taxon>Bacillus</taxon>
        <taxon>Bacillus cereus group</taxon>
    </lineage>
</organism>